<proteinExistence type="predicted"/>
<protein>
    <submittedName>
        <fullName evidence="3">IS5 family transposase</fullName>
    </submittedName>
</protein>
<accession>A0ABT3G9N9</accession>
<feature type="domain" description="Transposase IS4-like" evidence="1">
    <location>
        <begin position="73"/>
        <end position="228"/>
    </location>
</feature>
<dbReference type="Pfam" id="PF13340">
    <property type="entry name" value="DUF4096"/>
    <property type="match status" value="1"/>
</dbReference>
<evidence type="ECO:0000259" key="2">
    <source>
        <dbReference type="Pfam" id="PF13340"/>
    </source>
</evidence>
<comment type="caution">
    <text evidence="3">The sequence shown here is derived from an EMBL/GenBank/DDBJ whole genome shotgun (WGS) entry which is preliminary data.</text>
</comment>
<evidence type="ECO:0000313" key="3">
    <source>
        <dbReference type="EMBL" id="MCW1916515.1"/>
    </source>
</evidence>
<gene>
    <name evidence="3" type="ORF">OJ996_23210</name>
</gene>
<name>A0ABT3G9N9_9BACT</name>
<dbReference type="Pfam" id="PF01609">
    <property type="entry name" value="DDE_Tnp_1"/>
    <property type="match status" value="1"/>
</dbReference>
<dbReference type="PANTHER" id="PTHR30007:SF1">
    <property type="entry name" value="BLR1914 PROTEIN"/>
    <property type="match status" value="1"/>
</dbReference>
<dbReference type="InterPro" id="IPR025161">
    <property type="entry name" value="IS402-like_dom"/>
</dbReference>
<dbReference type="RefSeq" id="WP_264516093.1">
    <property type="nucleotide sequence ID" value="NZ_JAPDDR010000016.1"/>
</dbReference>
<evidence type="ECO:0000259" key="1">
    <source>
        <dbReference type="Pfam" id="PF01609"/>
    </source>
</evidence>
<reference evidence="3" key="1">
    <citation type="submission" date="2022-10" db="EMBL/GenBank/DDBJ databases">
        <title>Luteolibacter sp. GHJ8, whole genome shotgun sequencing project.</title>
        <authorList>
            <person name="Zhao G."/>
            <person name="Shen L."/>
        </authorList>
    </citation>
    <scope>NUCLEOTIDE SEQUENCE</scope>
    <source>
        <strain evidence="3">GHJ8</strain>
    </source>
</reference>
<organism evidence="3 4">
    <name type="scientific">Luteolibacter rhizosphaerae</name>
    <dbReference type="NCBI Taxonomy" id="2989719"/>
    <lineage>
        <taxon>Bacteria</taxon>
        <taxon>Pseudomonadati</taxon>
        <taxon>Verrucomicrobiota</taxon>
        <taxon>Verrucomicrobiia</taxon>
        <taxon>Verrucomicrobiales</taxon>
        <taxon>Verrucomicrobiaceae</taxon>
        <taxon>Luteolibacter</taxon>
    </lineage>
</organism>
<dbReference type="EMBL" id="JAPDDR010000016">
    <property type="protein sequence ID" value="MCW1916515.1"/>
    <property type="molecule type" value="Genomic_DNA"/>
</dbReference>
<feature type="domain" description="Insertion element IS402-like" evidence="2">
    <location>
        <begin position="5"/>
        <end position="60"/>
    </location>
</feature>
<dbReference type="PANTHER" id="PTHR30007">
    <property type="entry name" value="PHP DOMAIN PROTEIN"/>
    <property type="match status" value="1"/>
</dbReference>
<evidence type="ECO:0000313" key="4">
    <source>
        <dbReference type="Proteomes" id="UP001165653"/>
    </source>
</evidence>
<dbReference type="NCBIfam" id="NF033580">
    <property type="entry name" value="transpos_IS5_3"/>
    <property type="match status" value="1"/>
</dbReference>
<keyword evidence="4" id="KW-1185">Reference proteome</keyword>
<dbReference type="InterPro" id="IPR002559">
    <property type="entry name" value="Transposase_11"/>
</dbReference>
<sequence>MNSTTIGGRPPSCHRMLTTGMIYVLRTGCAWRAVPPDFGPWETVYSRWRLWCSKGVWEKILKYLARGRTGALRFIDSTHLKVHKDAHGGCGGKELQAIGKSRGGLNSKLHAVVDGKGRLVRASLSPGNVHDAKAAPDLLAGLRGVRIVGDKAYDSGPLRDTIHRSRSRHCIPSTARRKIPAPFHQGYYRHRRHVENFFQRIKRNRRIATRYDKLADTYFNFILLAACLDWLATS</sequence>
<dbReference type="Proteomes" id="UP001165653">
    <property type="component" value="Unassembled WGS sequence"/>
</dbReference>